<proteinExistence type="predicted"/>
<evidence type="ECO:0000313" key="3">
    <source>
        <dbReference type="Proteomes" id="UP001152302"/>
    </source>
</evidence>
<evidence type="ECO:0000313" key="2">
    <source>
        <dbReference type="EMBL" id="MDG0858250.1"/>
    </source>
</evidence>
<comment type="caution">
    <text evidence="2">The sequence shown here is derived from an EMBL/GenBank/DDBJ whole genome shotgun (WGS) entry which is preliminary data.</text>
</comment>
<protein>
    <submittedName>
        <fullName evidence="2">Uncharacterized protein</fullName>
    </submittedName>
</protein>
<dbReference type="EMBL" id="JAMBPX010000002">
    <property type="protein sequence ID" value="MDG0858250.1"/>
    <property type="molecule type" value="Genomic_DNA"/>
</dbReference>
<accession>A0A9X4LCQ9</accession>
<feature type="compositionally biased region" description="Basic and acidic residues" evidence="1">
    <location>
        <begin position="42"/>
        <end position="54"/>
    </location>
</feature>
<sequence>MAENFLDKAKNTAKTVSEKLKGSDNEKAQQASEQIDKFTGGSDDKKDEDKKDEK</sequence>
<gene>
    <name evidence="2" type="ORF">M4L21_02835</name>
</gene>
<organism evidence="2 3">
    <name type="scientific">Staphylococcus equorum</name>
    <dbReference type="NCBI Taxonomy" id="246432"/>
    <lineage>
        <taxon>Bacteria</taxon>
        <taxon>Bacillati</taxon>
        <taxon>Bacillota</taxon>
        <taxon>Bacilli</taxon>
        <taxon>Bacillales</taxon>
        <taxon>Staphylococcaceae</taxon>
        <taxon>Staphylococcus</taxon>
    </lineage>
</organism>
<dbReference type="AlphaFoldDB" id="A0A9X4LCQ9"/>
<feature type="compositionally biased region" description="Basic and acidic residues" evidence="1">
    <location>
        <begin position="1"/>
        <end position="27"/>
    </location>
</feature>
<reference evidence="2" key="1">
    <citation type="submission" date="2022-05" db="EMBL/GenBank/DDBJ databases">
        <title>Comparative genomics of Staphylococcus equorum isolates.</title>
        <authorList>
            <person name="Luelf R.H."/>
        </authorList>
    </citation>
    <scope>NUCLEOTIDE SEQUENCE</scope>
    <source>
        <strain evidence="2">TMW 2.2343</strain>
    </source>
</reference>
<evidence type="ECO:0000256" key="1">
    <source>
        <dbReference type="SAM" id="MobiDB-lite"/>
    </source>
</evidence>
<dbReference type="Proteomes" id="UP001152302">
    <property type="component" value="Unassembled WGS sequence"/>
</dbReference>
<feature type="region of interest" description="Disordered" evidence="1">
    <location>
        <begin position="1"/>
        <end position="54"/>
    </location>
</feature>
<name>A0A9X4LCQ9_9STAP</name>
<dbReference type="RefSeq" id="WP_277580885.1">
    <property type="nucleotide sequence ID" value="NZ_JAMBPV010000002.1"/>
</dbReference>